<evidence type="ECO:0000256" key="1">
    <source>
        <dbReference type="SAM" id="MobiDB-lite"/>
    </source>
</evidence>
<feature type="region of interest" description="Disordered" evidence="1">
    <location>
        <begin position="169"/>
        <end position="214"/>
    </location>
</feature>
<reference evidence="4" key="2">
    <citation type="submission" date="2025-08" db="UniProtKB">
        <authorList>
            <consortium name="RefSeq"/>
        </authorList>
    </citation>
    <scope>IDENTIFICATION</scope>
    <source>
        <tissue evidence="4">Leaf</tissue>
    </source>
</reference>
<dbReference type="InterPro" id="IPR001850">
    <property type="entry name" value="Flavi_NS3_S7"/>
</dbReference>
<dbReference type="GO" id="GO:0003724">
    <property type="term" value="F:RNA helicase activity"/>
    <property type="evidence" value="ECO:0007669"/>
    <property type="project" value="InterPro"/>
</dbReference>
<evidence type="ECO:0000313" key="4">
    <source>
        <dbReference type="RefSeq" id="XP_021867160.1"/>
    </source>
</evidence>
<dbReference type="GO" id="GO:0005524">
    <property type="term" value="F:ATP binding"/>
    <property type="evidence" value="ECO:0007669"/>
    <property type="project" value="InterPro"/>
</dbReference>
<name>A0A9R0KD13_SPIOL</name>
<evidence type="ECO:0000313" key="3">
    <source>
        <dbReference type="Proteomes" id="UP000813463"/>
    </source>
</evidence>
<dbReference type="OrthoDB" id="1636974at2759"/>
<dbReference type="Pfam" id="PF00949">
    <property type="entry name" value="Peptidase_S7"/>
    <property type="match status" value="1"/>
</dbReference>
<dbReference type="AlphaFoldDB" id="A0A9R0KD13"/>
<gene>
    <name evidence="4" type="primary">LOC110805848</name>
</gene>
<sequence>MVIQVDLGDVSEIGKLACDGSLANGEMIMCVSHPHNLVGSFYVGHAVYQCVNDATVPLRDDPSTCGGYVSTALTNTPQYRQLGHVCNKKNFRCFDQEDICKFEELNPLLPIIQCNRLNFREGCSGSPVFNTKGEIVGMLICEVNSCDIALHVTVLKEFLSEALVKMNVSQEGKEGRREHELHSMRRNKKGKKSNNTATATEPEGGANHKAVATT</sequence>
<feature type="compositionally biased region" description="Basic and acidic residues" evidence="1">
    <location>
        <begin position="171"/>
        <end position="183"/>
    </location>
</feature>
<evidence type="ECO:0000259" key="2">
    <source>
        <dbReference type="Pfam" id="PF00949"/>
    </source>
</evidence>
<dbReference type="Proteomes" id="UP000813463">
    <property type="component" value="Chromosome 1"/>
</dbReference>
<reference evidence="3" key="1">
    <citation type="journal article" date="2021" name="Nat. Commun.">
        <title>Genomic analyses provide insights into spinach domestication and the genetic basis of agronomic traits.</title>
        <authorList>
            <person name="Cai X."/>
            <person name="Sun X."/>
            <person name="Xu C."/>
            <person name="Sun H."/>
            <person name="Wang X."/>
            <person name="Ge C."/>
            <person name="Zhang Z."/>
            <person name="Wang Q."/>
            <person name="Fei Z."/>
            <person name="Jiao C."/>
            <person name="Wang Q."/>
        </authorList>
    </citation>
    <scope>NUCLEOTIDE SEQUENCE [LARGE SCALE GENOMIC DNA]</scope>
    <source>
        <strain evidence="3">cv. Varoflay</strain>
    </source>
</reference>
<protein>
    <recommendedName>
        <fullName evidence="2">Peptidase S7 domain-containing protein</fullName>
    </recommendedName>
</protein>
<dbReference type="GeneID" id="110805848"/>
<dbReference type="InterPro" id="IPR009003">
    <property type="entry name" value="Peptidase_S1_PA"/>
</dbReference>
<feature type="domain" description="Peptidase S7" evidence="2">
    <location>
        <begin position="115"/>
        <end position="138"/>
    </location>
</feature>
<keyword evidence="3" id="KW-1185">Reference proteome</keyword>
<dbReference type="RefSeq" id="XP_021867160.1">
    <property type="nucleotide sequence ID" value="XM_022011468.2"/>
</dbReference>
<dbReference type="SUPFAM" id="SSF50494">
    <property type="entry name" value="Trypsin-like serine proteases"/>
    <property type="match status" value="1"/>
</dbReference>
<dbReference type="GO" id="GO:0003723">
    <property type="term" value="F:RNA binding"/>
    <property type="evidence" value="ECO:0007669"/>
    <property type="project" value="InterPro"/>
</dbReference>
<organism evidence="3 4">
    <name type="scientific">Spinacia oleracea</name>
    <name type="common">Spinach</name>
    <dbReference type="NCBI Taxonomy" id="3562"/>
    <lineage>
        <taxon>Eukaryota</taxon>
        <taxon>Viridiplantae</taxon>
        <taxon>Streptophyta</taxon>
        <taxon>Embryophyta</taxon>
        <taxon>Tracheophyta</taxon>
        <taxon>Spermatophyta</taxon>
        <taxon>Magnoliopsida</taxon>
        <taxon>eudicotyledons</taxon>
        <taxon>Gunneridae</taxon>
        <taxon>Pentapetalae</taxon>
        <taxon>Caryophyllales</taxon>
        <taxon>Chenopodiaceae</taxon>
        <taxon>Chenopodioideae</taxon>
        <taxon>Anserineae</taxon>
        <taxon>Spinacia</taxon>
    </lineage>
</organism>
<dbReference type="KEGG" id="soe:110805848"/>
<accession>A0A9R0KD13</accession>
<proteinExistence type="predicted"/>